<sequence>MAVERKVALITGSGRNIGRAVALGLAEDGFDIVVNGSSDREACENVAGEVRALGRCALVTMGDVGEAGECARIVEEATGHFGSIDVMVNNAAIRPAIPFLETDEETWRRVMAVDMDAARWFTRACLPGMLERGWGRIINFTGMNAIQGYHGHAAVSVAKHAVWGLTKALAKEFGGQGITVNAISPGPIAKDGQDPAGAPQDPVVVRIPTGRRGTPVEVAVLARMLASEGGGFINGQMLQVNGGVAT</sequence>
<dbReference type="Gene3D" id="3.40.50.720">
    <property type="entry name" value="NAD(P)-binding Rossmann-like Domain"/>
    <property type="match status" value="1"/>
</dbReference>
<accession>A0A5B2T9G6</accession>
<dbReference type="PANTHER" id="PTHR42879:SF2">
    <property type="entry name" value="3-OXOACYL-[ACYL-CARRIER-PROTEIN] REDUCTASE FABG"/>
    <property type="match status" value="1"/>
</dbReference>
<organism evidence="3 4">
    <name type="scientific">Teichococcus oryzae</name>
    <dbReference type="NCBI Taxonomy" id="1608942"/>
    <lineage>
        <taxon>Bacteria</taxon>
        <taxon>Pseudomonadati</taxon>
        <taxon>Pseudomonadota</taxon>
        <taxon>Alphaproteobacteria</taxon>
        <taxon>Acetobacterales</taxon>
        <taxon>Roseomonadaceae</taxon>
        <taxon>Roseomonas</taxon>
    </lineage>
</organism>
<dbReference type="Pfam" id="PF13561">
    <property type="entry name" value="adh_short_C2"/>
    <property type="match status" value="1"/>
</dbReference>
<dbReference type="FunFam" id="3.40.50.720:FF:000173">
    <property type="entry name" value="3-oxoacyl-[acyl-carrier protein] reductase"/>
    <property type="match status" value="1"/>
</dbReference>
<dbReference type="PRINTS" id="PR00081">
    <property type="entry name" value="GDHRDH"/>
</dbReference>
<evidence type="ECO:0000313" key="3">
    <source>
        <dbReference type="EMBL" id="KAA2211297.1"/>
    </source>
</evidence>
<dbReference type="InterPro" id="IPR002347">
    <property type="entry name" value="SDR_fam"/>
</dbReference>
<gene>
    <name evidence="3" type="ORF">F0Q34_20885</name>
</gene>
<evidence type="ECO:0000256" key="1">
    <source>
        <dbReference type="ARBA" id="ARBA00006484"/>
    </source>
</evidence>
<dbReference type="Proteomes" id="UP000322110">
    <property type="component" value="Unassembled WGS sequence"/>
</dbReference>
<dbReference type="InterPro" id="IPR050259">
    <property type="entry name" value="SDR"/>
</dbReference>
<keyword evidence="4" id="KW-1185">Reference proteome</keyword>
<dbReference type="GO" id="GO:0016491">
    <property type="term" value="F:oxidoreductase activity"/>
    <property type="evidence" value="ECO:0007669"/>
    <property type="project" value="UniProtKB-KW"/>
</dbReference>
<evidence type="ECO:0000313" key="4">
    <source>
        <dbReference type="Proteomes" id="UP000322110"/>
    </source>
</evidence>
<dbReference type="AlphaFoldDB" id="A0A5B2T9G6"/>
<dbReference type="InterPro" id="IPR036291">
    <property type="entry name" value="NAD(P)-bd_dom_sf"/>
</dbReference>
<keyword evidence="2" id="KW-0560">Oxidoreductase</keyword>
<proteinExistence type="inferred from homology"/>
<dbReference type="OrthoDB" id="9804774at2"/>
<comment type="similarity">
    <text evidence="1">Belongs to the short-chain dehydrogenases/reductases (SDR) family.</text>
</comment>
<dbReference type="EMBL" id="VUKA01000038">
    <property type="protein sequence ID" value="KAA2211297.1"/>
    <property type="molecule type" value="Genomic_DNA"/>
</dbReference>
<dbReference type="SUPFAM" id="SSF51735">
    <property type="entry name" value="NAD(P)-binding Rossmann-fold domains"/>
    <property type="match status" value="1"/>
</dbReference>
<dbReference type="PRINTS" id="PR00080">
    <property type="entry name" value="SDRFAMILY"/>
</dbReference>
<reference evidence="3 4" key="1">
    <citation type="journal article" date="2015" name="Int. J. Syst. Evol. Microbiol.">
        <title>Roseomonas oryzae sp. nov., isolated from paddy rhizosphere soil.</title>
        <authorList>
            <person name="Ramaprasad E.V."/>
            <person name="Sasikala Ch."/>
            <person name="Ramana Ch.V."/>
        </authorList>
    </citation>
    <scope>NUCLEOTIDE SEQUENCE [LARGE SCALE GENOMIC DNA]</scope>
    <source>
        <strain evidence="3 4">KCTC 42542</strain>
    </source>
</reference>
<evidence type="ECO:0000256" key="2">
    <source>
        <dbReference type="ARBA" id="ARBA00023002"/>
    </source>
</evidence>
<dbReference type="PANTHER" id="PTHR42879">
    <property type="entry name" value="3-OXOACYL-(ACYL-CARRIER-PROTEIN) REDUCTASE"/>
    <property type="match status" value="1"/>
</dbReference>
<name>A0A5B2T9G6_9PROT</name>
<protein>
    <submittedName>
        <fullName evidence="3">SDR family oxidoreductase</fullName>
    </submittedName>
</protein>
<comment type="caution">
    <text evidence="3">The sequence shown here is derived from an EMBL/GenBank/DDBJ whole genome shotgun (WGS) entry which is preliminary data.</text>
</comment>